<keyword evidence="4" id="KW-0186">Copper</keyword>
<name>A0A840SMU1_9RHOB</name>
<dbReference type="SUPFAM" id="SSF49503">
    <property type="entry name" value="Cupredoxins"/>
    <property type="match status" value="1"/>
</dbReference>
<evidence type="ECO:0000256" key="5">
    <source>
        <dbReference type="SAM" id="SignalP"/>
    </source>
</evidence>
<keyword evidence="3" id="KW-0249">Electron transport</keyword>
<keyword evidence="5" id="KW-0732">Signal</keyword>
<feature type="chain" id="PRO_5032370532" evidence="5">
    <location>
        <begin position="23"/>
        <end position="170"/>
    </location>
</feature>
<organism evidence="7 8">
    <name type="scientific">Amaricoccus macauensis</name>
    <dbReference type="NCBI Taxonomy" id="57001"/>
    <lineage>
        <taxon>Bacteria</taxon>
        <taxon>Pseudomonadati</taxon>
        <taxon>Pseudomonadota</taxon>
        <taxon>Alphaproteobacteria</taxon>
        <taxon>Rhodobacterales</taxon>
        <taxon>Paracoccaceae</taxon>
        <taxon>Amaricoccus</taxon>
    </lineage>
</organism>
<evidence type="ECO:0000256" key="1">
    <source>
        <dbReference type="ARBA" id="ARBA00022448"/>
    </source>
</evidence>
<evidence type="ECO:0000313" key="7">
    <source>
        <dbReference type="EMBL" id="MBB5221905.1"/>
    </source>
</evidence>
<dbReference type="RefSeq" id="WP_184148354.1">
    <property type="nucleotide sequence ID" value="NZ_JACHFM010000002.1"/>
</dbReference>
<comment type="caution">
    <text evidence="7">The sequence shown here is derived from an EMBL/GenBank/DDBJ whole genome shotgun (WGS) entry which is preliminary data.</text>
</comment>
<dbReference type="InterPro" id="IPR052721">
    <property type="entry name" value="ET_Amicyanin"/>
</dbReference>
<dbReference type="PROSITE" id="PS00196">
    <property type="entry name" value="COPPER_BLUE"/>
    <property type="match status" value="1"/>
</dbReference>
<sequence>MILARREFLVGAVAVLALPARAAGPVEIGMRGDANGAHVWFDPVGLLVPPGTTVRWKNSDAGNAHTATAYDPTGLDDRPRRIPATASPWDSDYLLPGEEFEVMLTVPGVYDYCCIPHEHAGMVGRIVVGTVPADWHGWPDTGLPAAAVAAFPDAAAIVAQGSVRATGVPA</sequence>
<reference evidence="7 8" key="1">
    <citation type="submission" date="2020-08" db="EMBL/GenBank/DDBJ databases">
        <title>Genomic Encyclopedia of Type Strains, Phase IV (KMG-IV): sequencing the most valuable type-strain genomes for metagenomic binning, comparative biology and taxonomic classification.</title>
        <authorList>
            <person name="Goeker M."/>
        </authorList>
    </citation>
    <scope>NUCLEOTIDE SEQUENCE [LARGE SCALE GENOMIC DNA]</scope>
    <source>
        <strain evidence="7 8">DSM 101730</strain>
    </source>
</reference>
<dbReference type="GO" id="GO:0005507">
    <property type="term" value="F:copper ion binding"/>
    <property type="evidence" value="ECO:0007669"/>
    <property type="project" value="InterPro"/>
</dbReference>
<dbReference type="CDD" id="cd04220">
    <property type="entry name" value="Halocyanin"/>
    <property type="match status" value="1"/>
</dbReference>
<dbReference type="PANTHER" id="PTHR36507">
    <property type="entry name" value="BLL1555 PROTEIN"/>
    <property type="match status" value="1"/>
</dbReference>
<evidence type="ECO:0000256" key="3">
    <source>
        <dbReference type="ARBA" id="ARBA00022982"/>
    </source>
</evidence>
<dbReference type="GO" id="GO:0009055">
    <property type="term" value="F:electron transfer activity"/>
    <property type="evidence" value="ECO:0007669"/>
    <property type="project" value="InterPro"/>
</dbReference>
<dbReference type="Pfam" id="PF00127">
    <property type="entry name" value="Copper-bind"/>
    <property type="match status" value="1"/>
</dbReference>
<feature type="signal peptide" evidence="5">
    <location>
        <begin position="1"/>
        <end position="22"/>
    </location>
</feature>
<evidence type="ECO:0000259" key="6">
    <source>
        <dbReference type="Pfam" id="PF00127"/>
    </source>
</evidence>
<dbReference type="Proteomes" id="UP000549457">
    <property type="component" value="Unassembled WGS sequence"/>
</dbReference>
<dbReference type="Gene3D" id="2.60.40.420">
    <property type="entry name" value="Cupredoxins - blue copper proteins"/>
    <property type="match status" value="1"/>
</dbReference>
<gene>
    <name evidence="7" type="ORF">HNP73_001841</name>
</gene>
<dbReference type="InterPro" id="IPR008972">
    <property type="entry name" value="Cupredoxin"/>
</dbReference>
<accession>A0A840SMU1</accession>
<evidence type="ECO:0000313" key="8">
    <source>
        <dbReference type="Proteomes" id="UP000549457"/>
    </source>
</evidence>
<protein>
    <submittedName>
        <fullName evidence="7">Plastocyanin</fullName>
    </submittedName>
</protein>
<keyword evidence="8" id="KW-1185">Reference proteome</keyword>
<proteinExistence type="predicted"/>
<dbReference type="InterPro" id="IPR000923">
    <property type="entry name" value="BlueCu_1"/>
</dbReference>
<dbReference type="AlphaFoldDB" id="A0A840SMU1"/>
<evidence type="ECO:0000256" key="2">
    <source>
        <dbReference type="ARBA" id="ARBA00022723"/>
    </source>
</evidence>
<dbReference type="EMBL" id="JACHFM010000002">
    <property type="protein sequence ID" value="MBB5221905.1"/>
    <property type="molecule type" value="Genomic_DNA"/>
</dbReference>
<dbReference type="InterPro" id="IPR028871">
    <property type="entry name" value="BlueCu_1_BS"/>
</dbReference>
<dbReference type="PANTHER" id="PTHR36507:SF1">
    <property type="entry name" value="BLL1555 PROTEIN"/>
    <property type="match status" value="1"/>
</dbReference>
<evidence type="ECO:0000256" key="4">
    <source>
        <dbReference type="ARBA" id="ARBA00023008"/>
    </source>
</evidence>
<feature type="domain" description="Blue (type 1) copper" evidence="6">
    <location>
        <begin position="34"/>
        <end position="128"/>
    </location>
</feature>
<keyword evidence="1" id="KW-0813">Transport</keyword>
<keyword evidence="2" id="KW-0479">Metal-binding</keyword>